<dbReference type="CDD" id="cd06225">
    <property type="entry name" value="HAMP"/>
    <property type="match status" value="1"/>
</dbReference>
<evidence type="ECO:0000259" key="16">
    <source>
        <dbReference type="PROSITE" id="PS50885"/>
    </source>
</evidence>
<keyword evidence="9 17" id="KW-0418">Kinase</keyword>
<comment type="caution">
    <text evidence="17">The sequence shown here is derived from an EMBL/GenBank/DDBJ whole genome shotgun (WGS) entry which is preliminary data.</text>
</comment>
<evidence type="ECO:0000313" key="18">
    <source>
        <dbReference type="Proteomes" id="UP000238730"/>
    </source>
</evidence>
<dbReference type="PRINTS" id="PR00344">
    <property type="entry name" value="BCTRLSENSOR"/>
</dbReference>
<dbReference type="SUPFAM" id="SSF158472">
    <property type="entry name" value="HAMP domain-like"/>
    <property type="match status" value="1"/>
</dbReference>
<dbReference type="Gene3D" id="6.10.340.10">
    <property type="match status" value="1"/>
</dbReference>
<evidence type="ECO:0000256" key="1">
    <source>
        <dbReference type="ARBA" id="ARBA00000085"/>
    </source>
</evidence>
<evidence type="ECO:0000256" key="8">
    <source>
        <dbReference type="ARBA" id="ARBA00022741"/>
    </source>
</evidence>
<feature type="domain" description="HAMP" evidence="16">
    <location>
        <begin position="183"/>
        <end position="238"/>
    </location>
</feature>
<evidence type="ECO:0000259" key="15">
    <source>
        <dbReference type="PROSITE" id="PS50109"/>
    </source>
</evidence>
<dbReference type="InterPro" id="IPR036097">
    <property type="entry name" value="HisK_dim/P_sf"/>
</dbReference>
<dbReference type="Gene3D" id="1.10.287.130">
    <property type="match status" value="1"/>
</dbReference>
<dbReference type="GO" id="GO:0005524">
    <property type="term" value="F:ATP binding"/>
    <property type="evidence" value="ECO:0007669"/>
    <property type="project" value="UniProtKB-KW"/>
</dbReference>
<dbReference type="PANTHER" id="PTHR45528:SF1">
    <property type="entry name" value="SENSOR HISTIDINE KINASE CPXA"/>
    <property type="match status" value="1"/>
</dbReference>
<keyword evidence="13 14" id="KW-0472">Membrane</keyword>
<dbReference type="AlphaFoldDB" id="A0A2S7VM73"/>
<dbReference type="OrthoDB" id="9804645at2"/>
<evidence type="ECO:0000256" key="10">
    <source>
        <dbReference type="ARBA" id="ARBA00022840"/>
    </source>
</evidence>
<dbReference type="PROSITE" id="PS50109">
    <property type="entry name" value="HIS_KIN"/>
    <property type="match status" value="1"/>
</dbReference>
<evidence type="ECO:0000313" key="17">
    <source>
        <dbReference type="EMBL" id="PQJ62581.1"/>
    </source>
</evidence>
<dbReference type="EMBL" id="MSCJ01000003">
    <property type="protein sequence ID" value="PQJ62581.1"/>
    <property type="molecule type" value="Genomic_DNA"/>
</dbReference>
<organism evidence="17 18">
    <name type="scientific">Photobacterium angustum</name>
    <dbReference type="NCBI Taxonomy" id="661"/>
    <lineage>
        <taxon>Bacteria</taxon>
        <taxon>Pseudomonadati</taxon>
        <taxon>Pseudomonadota</taxon>
        <taxon>Gammaproteobacteria</taxon>
        <taxon>Vibrionales</taxon>
        <taxon>Vibrionaceae</taxon>
        <taxon>Photobacterium</taxon>
    </lineage>
</organism>
<keyword evidence="6" id="KW-0808">Transferase</keyword>
<dbReference type="InterPro" id="IPR004358">
    <property type="entry name" value="Sig_transdc_His_kin-like_C"/>
</dbReference>
<comment type="subcellular location">
    <subcellularLocation>
        <location evidence="2">Cell membrane</location>
        <topology evidence="2">Multi-pass membrane protein</topology>
    </subcellularLocation>
</comment>
<dbReference type="Pfam" id="PF00512">
    <property type="entry name" value="HisKA"/>
    <property type="match status" value="1"/>
</dbReference>
<evidence type="ECO:0000256" key="5">
    <source>
        <dbReference type="ARBA" id="ARBA00022553"/>
    </source>
</evidence>
<keyword evidence="7 14" id="KW-0812">Transmembrane</keyword>
<dbReference type="InterPro" id="IPR036890">
    <property type="entry name" value="HATPase_C_sf"/>
</dbReference>
<protein>
    <recommendedName>
        <fullName evidence="3">histidine kinase</fullName>
        <ecNumber evidence="3">2.7.13.3</ecNumber>
    </recommendedName>
</protein>
<dbReference type="Gene3D" id="3.30.450.170">
    <property type="entry name" value="Two-component histidine kinase, sensor domain"/>
    <property type="match status" value="1"/>
</dbReference>
<reference evidence="17 18" key="1">
    <citation type="submission" date="2016-12" db="EMBL/GenBank/DDBJ databases">
        <title>Diversity of luminous bacteria.</title>
        <authorList>
            <person name="Yoshizawa S."/>
            <person name="Kogure K."/>
        </authorList>
    </citation>
    <scope>NUCLEOTIDE SEQUENCE [LARGE SCALE GENOMIC DNA]</scope>
    <source>
        <strain evidence="17 18">LC1-200</strain>
    </source>
</reference>
<dbReference type="Pfam" id="PF02518">
    <property type="entry name" value="HATPase_c"/>
    <property type="match status" value="1"/>
</dbReference>
<dbReference type="PROSITE" id="PS50885">
    <property type="entry name" value="HAMP"/>
    <property type="match status" value="1"/>
</dbReference>
<dbReference type="InterPro" id="IPR005467">
    <property type="entry name" value="His_kinase_dom"/>
</dbReference>
<dbReference type="InterPro" id="IPR003660">
    <property type="entry name" value="HAMP_dom"/>
</dbReference>
<keyword evidence="10" id="KW-0067">ATP-binding</keyword>
<gene>
    <name evidence="17" type="ORF">BTO08_20345</name>
</gene>
<dbReference type="EC" id="2.7.13.3" evidence="3"/>
<keyword evidence="12" id="KW-0902">Two-component regulatory system</keyword>
<evidence type="ECO:0000256" key="9">
    <source>
        <dbReference type="ARBA" id="ARBA00022777"/>
    </source>
</evidence>
<keyword evidence="4" id="KW-1003">Cell membrane</keyword>
<dbReference type="GO" id="GO:0000155">
    <property type="term" value="F:phosphorelay sensor kinase activity"/>
    <property type="evidence" value="ECO:0007669"/>
    <property type="project" value="InterPro"/>
</dbReference>
<comment type="catalytic activity">
    <reaction evidence="1">
        <text>ATP + protein L-histidine = ADP + protein N-phospho-L-histidine.</text>
        <dbReference type="EC" id="2.7.13.3"/>
    </reaction>
</comment>
<evidence type="ECO:0000256" key="13">
    <source>
        <dbReference type="ARBA" id="ARBA00023136"/>
    </source>
</evidence>
<evidence type="ECO:0000256" key="7">
    <source>
        <dbReference type="ARBA" id="ARBA00022692"/>
    </source>
</evidence>
<dbReference type="PANTHER" id="PTHR45528">
    <property type="entry name" value="SENSOR HISTIDINE KINASE CPXA"/>
    <property type="match status" value="1"/>
</dbReference>
<dbReference type="Pfam" id="PF16750">
    <property type="entry name" value="HK_sensor"/>
    <property type="match status" value="1"/>
</dbReference>
<accession>A0A2S7VM73</accession>
<dbReference type="InterPro" id="IPR003594">
    <property type="entry name" value="HATPase_dom"/>
</dbReference>
<dbReference type="InterPro" id="IPR050398">
    <property type="entry name" value="HssS/ArlS-like"/>
</dbReference>
<dbReference type="InterPro" id="IPR031930">
    <property type="entry name" value="HK_sensor"/>
</dbReference>
<dbReference type="SUPFAM" id="SSF55874">
    <property type="entry name" value="ATPase domain of HSP90 chaperone/DNA topoisomerase II/histidine kinase"/>
    <property type="match status" value="1"/>
</dbReference>
<feature type="transmembrane region" description="Helical" evidence="14">
    <location>
        <begin position="158"/>
        <end position="185"/>
    </location>
</feature>
<keyword evidence="8" id="KW-0547">Nucleotide-binding</keyword>
<dbReference type="GO" id="GO:0005886">
    <property type="term" value="C:plasma membrane"/>
    <property type="evidence" value="ECO:0007669"/>
    <property type="project" value="UniProtKB-SubCell"/>
</dbReference>
<keyword evidence="5" id="KW-0597">Phosphoprotein</keyword>
<dbReference type="InterPro" id="IPR003661">
    <property type="entry name" value="HisK_dim/P_dom"/>
</dbReference>
<evidence type="ECO:0000256" key="11">
    <source>
        <dbReference type="ARBA" id="ARBA00022989"/>
    </source>
</evidence>
<evidence type="ECO:0000256" key="4">
    <source>
        <dbReference type="ARBA" id="ARBA00022475"/>
    </source>
</evidence>
<evidence type="ECO:0000256" key="12">
    <source>
        <dbReference type="ARBA" id="ARBA00023012"/>
    </source>
</evidence>
<dbReference type="InterPro" id="IPR038428">
    <property type="entry name" value="HK_sensor_dom_sf"/>
</dbReference>
<keyword evidence="11 14" id="KW-1133">Transmembrane helix</keyword>
<feature type="domain" description="Histidine kinase" evidence="15">
    <location>
        <begin position="246"/>
        <end position="464"/>
    </location>
</feature>
<evidence type="ECO:0000256" key="3">
    <source>
        <dbReference type="ARBA" id="ARBA00012438"/>
    </source>
</evidence>
<dbReference type="SMART" id="SM00388">
    <property type="entry name" value="HisKA"/>
    <property type="match status" value="1"/>
</dbReference>
<dbReference type="RefSeq" id="WP_105062375.1">
    <property type="nucleotide sequence ID" value="NZ_MSCJ01000003.1"/>
</dbReference>
<dbReference type="Proteomes" id="UP000238730">
    <property type="component" value="Unassembled WGS sequence"/>
</dbReference>
<dbReference type="SUPFAM" id="SSF47384">
    <property type="entry name" value="Homodimeric domain of signal transducing histidine kinase"/>
    <property type="match status" value="1"/>
</dbReference>
<evidence type="ECO:0000256" key="14">
    <source>
        <dbReference type="SAM" id="Phobius"/>
    </source>
</evidence>
<dbReference type="Gene3D" id="3.30.565.10">
    <property type="entry name" value="Histidine kinase-like ATPase, C-terminal domain"/>
    <property type="match status" value="1"/>
</dbReference>
<feature type="transmembrane region" description="Helical" evidence="14">
    <location>
        <begin position="20"/>
        <end position="42"/>
    </location>
</feature>
<dbReference type="CDD" id="cd00082">
    <property type="entry name" value="HisKA"/>
    <property type="match status" value="1"/>
</dbReference>
<evidence type="ECO:0000256" key="6">
    <source>
        <dbReference type="ARBA" id="ARBA00022679"/>
    </source>
</evidence>
<dbReference type="SMART" id="SM00304">
    <property type="entry name" value="HAMP"/>
    <property type="match status" value="1"/>
</dbReference>
<proteinExistence type="predicted"/>
<evidence type="ECO:0000256" key="2">
    <source>
        <dbReference type="ARBA" id="ARBA00004651"/>
    </source>
</evidence>
<dbReference type="SMART" id="SM00387">
    <property type="entry name" value="HATPase_c"/>
    <property type="match status" value="1"/>
</dbReference>
<name>A0A2S7VM73_PHOAN</name>
<dbReference type="Pfam" id="PF00672">
    <property type="entry name" value="HAMP"/>
    <property type="match status" value="1"/>
</dbReference>
<sequence length="468" mass="52831">MSVSNVIQGKHRLPLHKQSLVFRLFSYFTVGLLVILGLQNLAEIALVKTLLHVPQHVQQDIMKMATDVEPLLTENGDPQRLAQWESKQKYYAFALNSDNKEISTRIMHPHFKFKLKFARPLNSILDSRVNQPIFTIPLKNGNKLVVQLPHELHPAKNFSLYFGLIQVVIAILITLMFSLIIARYLQRPLDTLRQASRTLANGDFSVRVAHVMGDKVKEFNELATDFDNMANQIQLLTEKQRRLIRDVSHELRTPLARHSLSLHLIRKRTSSEHLHLVDRLEQESEEMNELVTEILEFSQFDNAKANIKLIPVDVQTFCESTVDQCLQLKAHGQSIIKDIDRTLPMVQTDARLLVRSIKNLIGNAIKYAGSEANITIHTSIRTKSDKSYVVVSVSDDGDGIPEQHLKHIFDPFTRIEGARDKQSGGYGLGLAIVKEAMQVTGGQVEAGRSDDGGLKISLLLPAIETIKK</sequence>